<dbReference type="Proteomes" id="UP000283616">
    <property type="component" value="Unassembled WGS sequence"/>
</dbReference>
<dbReference type="PANTHER" id="PTHR37835:SF1">
    <property type="entry name" value="ALPHA-CLOSTRIPAIN"/>
    <property type="match status" value="1"/>
</dbReference>
<name>A0A415LWZ9_BACT4</name>
<dbReference type="AlphaFoldDB" id="A0A415LWZ9"/>
<evidence type="ECO:0008006" key="5">
    <source>
        <dbReference type="Google" id="ProtNLM"/>
    </source>
</evidence>
<evidence type="ECO:0000313" key="3">
    <source>
        <dbReference type="EMBL" id="UYU91367.1"/>
    </source>
</evidence>
<protein>
    <recommendedName>
        <fullName evidence="5">Clostripain</fullName>
    </recommendedName>
</protein>
<evidence type="ECO:0000313" key="4">
    <source>
        <dbReference type="Proteomes" id="UP000283616"/>
    </source>
</evidence>
<evidence type="ECO:0000256" key="1">
    <source>
        <dbReference type="SAM" id="SignalP"/>
    </source>
</evidence>
<dbReference type="Pfam" id="PF03415">
    <property type="entry name" value="Peptidase_C11"/>
    <property type="match status" value="1"/>
</dbReference>
<gene>
    <name evidence="2" type="ORF">DW011_18585</name>
    <name evidence="3" type="ORF">KQP74_01655</name>
</gene>
<dbReference type="Gene3D" id="3.40.50.11970">
    <property type="match status" value="1"/>
</dbReference>
<keyword evidence="1" id="KW-0732">Signal</keyword>
<organism evidence="2 4">
    <name type="scientific">Bacteroides thetaiotaomicron</name>
    <dbReference type="NCBI Taxonomy" id="818"/>
    <lineage>
        <taxon>Bacteria</taxon>
        <taxon>Pseudomonadati</taxon>
        <taxon>Bacteroidota</taxon>
        <taxon>Bacteroidia</taxon>
        <taxon>Bacteroidales</taxon>
        <taxon>Bacteroidaceae</taxon>
        <taxon>Bacteroides</taxon>
    </lineage>
</organism>
<dbReference type="EMBL" id="CP083685">
    <property type="protein sequence ID" value="UYU91367.1"/>
    <property type="molecule type" value="Genomic_DNA"/>
</dbReference>
<accession>A0A415LWZ9</accession>
<dbReference type="PANTHER" id="PTHR37835">
    <property type="entry name" value="ALPHA-CLOSTRIPAIN"/>
    <property type="match status" value="1"/>
</dbReference>
<proteinExistence type="predicted"/>
<sequence>MKKIKILSLLMGLAALFAACENNENEGPEGPEPREQVGRTVLVYIVGDAGDLNNELSSLFKINFSDMKAGMEEVDYSKCNLVVYSEMVNDVPHLISLKQKNGKVVADTLFTYDEQNPLDKEVMASVISQTVSYFPADSYGFVFLSHSSSWVPASNNANSRSIGYYRRTQMNIPDFREALSSAFPKPLKFILFDSCNMQSVEVAYELRDCSEYFIGSPTEIPGPGAPYKAVVPEMFTETNLATNIAEAYYGYYEKSYTGVAPVSNENWTGGVATSVIKSAALDNLAAATKTIIPKYIQEKREVDRSDILAYDFNDDANYDFEKLIRNLTGGVDNTDYRSWYTAFEAAVVYRKTTLKNYSGIIHRMFTMEGSEGLSTYIPTGASNSTMNTFYRTLSWYTAAGWDGTGW</sequence>
<reference evidence="2 4" key="1">
    <citation type="submission" date="2018-08" db="EMBL/GenBank/DDBJ databases">
        <title>A genome reference for cultivated species of the human gut microbiota.</title>
        <authorList>
            <person name="Zou Y."/>
            <person name="Xue W."/>
            <person name="Luo G."/>
        </authorList>
    </citation>
    <scope>NUCLEOTIDE SEQUENCE [LARGE SCALE GENOMIC DNA]</scope>
    <source>
        <strain evidence="2 4">AF37-12</strain>
    </source>
</reference>
<dbReference type="InterPro" id="IPR005077">
    <property type="entry name" value="Peptidase_C11"/>
</dbReference>
<dbReference type="EMBL" id="QROV01000024">
    <property type="protein sequence ID" value="RHL55350.1"/>
    <property type="molecule type" value="Genomic_DNA"/>
</dbReference>
<dbReference type="Proteomes" id="UP001162960">
    <property type="component" value="Chromosome"/>
</dbReference>
<feature type="signal peptide" evidence="1">
    <location>
        <begin position="1"/>
        <end position="18"/>
    </location>
</feature>
<dbReference type="PROSITE" id="PS51257">
    <property type="entry name" value="PROKAR_LIPOPROTEIN"/>
    <property type="match status" value="1"/>
</dbReference>
<evidence type="ECO:0000313" key="2">
    <source>
        <dbReference type="EMBL" id="RHL55350.1"/>
    </source>
</evidence>
<reference evidence="3" key="2">
    <citation type="submission" date="2021-06" db="EMBL/GenBank/DDBJ databases">
        <title>Interrogation of the integrated mobile genetic elements in gut-associated Bacteroides with a consensus prediction approach.</title>
        <authorList>
            <person name="Campbell D.E."/>
            <person name="Leigh J.R."/>
            <person name="Kim T."/>
            <person name="England W."/>
            <person name="Whitaker R.J."/>
            <person name="Degnan P.H."/>
        </authorList>
    </citation>
    <scope>NUCLEOTIDE SEQUENCE</scope>
    <source>
        <strain evidence="3">VPI-3443</strain>
    </source>
</reference>
<dbReference type="RefSeq" id="WP_074859675.1">
    <property type="nucleotide sequence ID" value="NZ_CAXTGU010000009.1"/>
</dbReference>
<feature type="chain" id="PRO_5019534853" description="Clostripain" evidence="1">
    <location>
        <begin position="19"/>
        <end position="406"/>
    </location>
</feature>